<accession>A0A0V1F4S6</accession>
<name>A0A0V1F4S6_TRIPS</name>
<dbReference type="Proteomes" id="UP000054995">
    <property type="component" value="Unassembled WGS sequence"/>
</dbReference>
<dbReference type="EMBL" id="JYDT01000682">
    <property type="protein sequence ID" value="KRY80227.1"/>
    <property type="molecule type" value="Genomic_DNA"/>
</dbReference>
<proteinExistence type="predicted"/>
<keyword evidence="2" id="KW-1185">Reference proteome</keyword>
<dbReference type="AlphaFoldDB" id="A0A0V1F4S6"/>
<reference evidence="1 2" key="1">
    <citation type="submission" date="2015-01" db="EMBL/GenBank/DDBJ databases">
        <title>Evolution of Trichinella species and genotypes.</title>
        <authorList>
            <person name="Korhonen P.K."/>
            <person name="Edoardo P."/>
            <person name="Giuseppe L.R."/>
            <person name="Gasser R.B."/>
        </authorList>
    </citation>
    <scope>NUCLEOTIDE SEQUENCE [LARGE SCALE GENOMIC DNA]</scope>
    <source>
        <strain evidence="1">ISS470</strain>
    </source>
</reference>
<sequence>MFSFQFLPVTVVSQVAKKKFYTVPRTVTDFRQYLRPTETVSEDNSASEKMIRIRLGEPSEFRLKLVCL</sequence>
<gene>
    <name evidence="1" type="ORF">T4D_10637</name>
</gene>
<organism evidence="1 2">
    <name type="scientific">Trichinella pseudospiralis</name>
    <name type="common">Parasitic roundworm</name>
    <dbReference type="NCBI Taxonomy" id="6337"/>
    <lineage>
        <taxon>Eukaryota</taxon>
        <taxon>Metazoa</taxon>
        <taxon>Ecdysozoa</taxon>
        <taxon>Nematoda</taxon>
        <taxon>Enoplea</taxon>
        <taxon>Dorylaimia</taxon>
        <taxon>Trichinellida</taxon>
        <taxon>Trichinellidae</taxon>
        <taxon>Trichinella</taxon>
    </lineage>
</organism>
<protein>
    <submittedName>
        <fullName evidence="1">Uncharacterized protein</fullName>
    </submittedName>
</protein>
<evidence type="ECO:0000313" key="2">
    <source>
        <dbReference type="Proteomes" id="UP000054995"/>
    </source>
</evidence>
<comment type="caution">
    <text evidence="1">The sequence shown here is derived from an EMBL/GenBank/DDBJ whole genome shotgun (WGS) entry which is preliminary data.</text>
</comment>
<evidence type="ECO:0000313" key="1">
    <source>
        <dbReference type="EMBL" id="KRY80227.1"/>
    </source>
</evidence>